<gene>
    <name evidence="1" type="ORF">BLNAU_10653</name>
</gene>
<dbReference type="EMBL" id="JARBJD010000079">
    <property type="protein sequence ID" value="KAK2954321.1"/>
    <property type="molecule type" value="Genomic_DNA"/>
</dbReference>
<evidence type="ECO:0000313" key="2">
    <source>
        <dbReference type="Proteomes" id="UP001281761"/>
    </source>
</evidence>
<name>A0ABQ9XPG6_9EUKA</name>
<keyword evidence="2" id="KW-1185">Reference proteome</keyword>
<sequence>MRKSMPTADTLQVSSFRKEDVCGDIGARRGKRKVTEETVGVPVEKMTSHNVCEGGRVRVNDERLQLVLLPPRKSVGSFLRIPTICIEGRSSFHSQHHQTCSLRHSRSVSELEEELKEDSRSSGSEQLLAAAASVFGLTIRAVLVKKMQLNHKIVDIPPGQDENRTAPPFPADFEVNRRFDWLRLSNIRSQSRAPMQLPNPSEFTSSNLTFESIHPSGRCIKFVVAIE</sequence>
<reference evidence="1 2" key="1">
    <citation type="journal article" date="2022" name="bioRxiv">
        <title>Genomics of Preaxostyla Flagellates Illuminates Evolutionary Transitions and the Path Towards Mitochondrial Loss.</title>
        <authorList>
            <person name="Novak L.V.F."/>
            <person name="Treitli S.C."/>
            <person name="Pyrih J."/>
            <person name="Halakuc P."/>
            <person name="Pipaliya S.V."/>
            <person name="Vacek V."/>
            <person name="Brzon O."/>
            <person name="Soukal P."/>
            <person name="Eme L."/>
            <person name="Dacks J.B."/>
            <person name="Karnkowska A."/>
            <person name="Elias M."/>
            <person name="Hampl V."/>
        </authorList>
    </citation>
    <scope>NUCLEOTIDE SEQUENCE [LARGE SCALE GENOMIC DNA]</scope>
    <source>
        <strain evidence="1">NAU3</strain>
        <tissue evidence="1">Gut</tissue>
    </source>
</reference>
<dbReference type="Proteomes" id="UP001281761">
    <property type="component" value="Unassembled WGS sequence"/>
</dbReference>
<comment type="caution">
    <text evidence="1">The sequence shown here is derived from an EMBL/GenBank/DDBJ whole genome shotgun (WGS) entry which is preliminary data.</text>
</comment>
<accession>A0ABQ9XPG6</accession>
<protein>
    <submittedName>
        <fullName evidence="1">Uncharacterized protein</fullName>
    </submittedName>
</protein>
<organism evidence="1 2">
    <name type="scientific">Blattamonas nauphoetae</name>
    <dbReference type="NCBI Taxonomy" id="2049346"/>
    <lineage>
        <taxon>Eukaryota</taxon>
        <taxon>Metamonada</taxon>
        <taxon>Preaxostyla</taxon>
        <taxon>Oxymonadida</taxon>
        <taxon>Blattamonas</taxon>
    </lineage>
</organism>
<proteinExistence type="predicted"/>
<evidence type="ECO:0000313" key="1">
    <source>
        <dbReference type="EMBL" id="KAK2954321.1"/>
    </source>
</evidence>